<name>A0A9E7K0U9_9LILI</name>
<evidence type="ECO:0000313" key="2">
    <source>
        <dbReference type="Proteomes" id="UP001055439"/>
    </source>
</evidence>
<protein>
    <submittedName>
        <fullName evidence="1">Uncharacterized protein</fullName>
    </submittedName>
</protein>
<dbReference type="AlphaFoldDB" id="A0A9E7K0U9"/>
<keyword evidence="2" id="KW-1185">Reference proteome</keyword>
<organism evidence="1 2">
    <name type="scientific">Musa troglodytarum</name>
    <name type="common">fe'i banana</name>
    <dbReference type="NCBI Taxonomy" id="320322"/>
    <lineage>
        <taxon>Eukaryota</taxon>
        <taxon>Viridiplantae</taxon>
        <taxon>Streptophyta</taxon>
        <taxon>Embryophyta</taxon>
        <taxon>Tracheophyta</taxon>
        <taxon>Spermatophyta</taxon>
        <taxon>Magnoliopsida</taxon>
        <taxon>Liliopsida</taxon>
        <taxon>Zingiberales</taxon>
        <taxon>Musaceae</taxon>
        <taxon>Musa</taxon>
    </lineage>
</organism>
<gene>
    <name evidence="1" type="ORF">MUK42_36873</name>
</gene>
<accession>A0A9E7K0U9</accession>
<proteinExistence type="predicted"/>
<dbReference type="EMBL" id="CP097506">
    <property type="protein sequence ID" value="URD99359.1"/>
    <property type="molecule type" value="Genomic_DNA"/>
</dbReference>
<sequence length="97" mass="10786">MGPDTRSNRLSAAWKPEIGGEAQWLDGARRRIDGRARVDEMGEKGTHRHKVTGRMWLDVGASMPRRVPAGDGPPSLLHPHRLLPLYLSVNWAAVVNE</sequence>
<dbReference type="Proteomes" id="UP001055439">
    <property type="component" value="Chromosome 4"/>
</dbReference>
<evidence type="ECO:0000313" key="1">
    <source>
        <dbReference type="EMBL" id="URD99359.1"/>
    </source>
</evidence>
<reference evidence="1" key="1">
    <citation type="submission" date="2022-05" db="EMBL/GenBank/DDBJ databases">
        <title>The Musa troglodytarum L. genome provides insights into the mechanism of non-climacteric behaviour and enrichment of carotenoids.</title>
        <authorList>
            <person name="Wang J."/>
        </authorList>
    </citation>
    <scope>NUCLEOTIDE SEQUENCE</scope>
    <source>
        <tissue evidence="1">Leaf</tissue>
    </source>
</reference>